<dbReference type="RefSeq" id="WP_144726809.1">
    <property type="nucleotide sequence ID" value="NZ_CAWOWR010000087.1"/>
</dbReference>
<organism evidence="2 3">
    <name type="scientific">Cobetia crustatorum</name>
    <dbReference type="NCBI Taxonomy" id="553385"/>
    <lineage>
        <taxon>Bacteria</taxon>
        <taxon>Pseudomonadati</taxon>
        <taxon>Pseudomonadota</taxon>
        <taxon>Gammaproteobacteria</taxon>
        <taxon>Oceanospirillales</taxon>
        <taxon>Halomonadaceae</taxon>
        <taxon>Cobetia</taxon>
    </lineage>
</organism>
<feature type="region of interest" description="Disordered" evidence="1">
    <location>
        <begin position="460"/>
        <end position="506"/>
    </location>
</feature>
<evidence type="ECO:0000313" key="3">
    <source>
        <dbReference type="Proteomes" id="UP000319941"/>
    </source>
</evidence>
<evidence type="ECO:0000313" key="2">
    <source>
        <dbReference type="EMBL" id="TVU71875.1"/>
    </source>
</evidence>
<keyword evidence="3" id="KW-1185">Reference proteome</keyword>
<protein>
    <submittedName>
        <fullName evidence="2">Uncharacterized protein</fullName>
    </submittedName>
</protein>
<dbReference type="AlphaFoldDB" id="A0A558HRV6"/>
<dbReference type="OrthoDB" id="9146762at2"/>
<evidence type="ECO:0000256" key="1">
    <source>
        <dbReference type="SAM" id="MobiDB-lite"/>
    </source>
</evidence>
<accession>A0A558HRV6</accession>
<gene>
    <name evidence="2" type="ORF">FQP86_04925</name>
</gene>
<reference evidence="2 3" key="1">
    <citation type="submission" date="2019-07" db="EMBL/GenBank/DDBJ databases">
        <title>Diversity of Bacteria from Kongsfjorden, Arctic.</title>
        <authorList>
            <person name="Yu Y."/>
        </authorList>
    </citation>
    <scope>NUCLEOTIDE SEQUENCE [LARGE SCALE GENOMIC DNA]</scope>
    <source>
        <strain evidence="2 3">SM1923</strain>
    </source>
</reference>
<dbReference type="EMBL" id="VNFH01000003">
    <property type="protein sequence ID" value="TVU71875.1"/>
    <property type="molecule type" value="Genomic_DNA"/>
</dbReference>
<dbReference type="STRING" id="553385.GCA_000591415_02979"/>
<name>A0A558HRV6_9GAMM</name>
<dbReference type="Proteomes" id="UP000319941">
    <property type="component" value="Unassembled WGS sequence"/>
</dbReference>
<comment type="caution">
    <text evidence="2">The sequence shown here is derived from an EMBL/GenBank/DDBJ whole genome shotgun (WGS) entry which is preliminary data.</text>
</comment>
<sequence>MTPLTLFSEPFARTGNIAGEGFRRLLGRPALGLLQTVIREALQNSVDAAPAGNSVEVKLRYRVLSGSELEQFRALAFSEIPPSLSEPQASVTEEDEAQGLHRGLLGSHLGIFEIADFNTSGLAGPTRADEISEVEDLDFVNFFRNVGAARDTNLGGGTYGYGKTSLYALSGCSTIIVDSQTTCARQPVRRVMGCHLGNAFQDDHDGTPKRYTGRHWWGREDGEGGVDPAEGDEATQLADALGFPKRDEARMGTTIAIIAPHIDEDADLSSELVESVLWNFWPRMCETTSPDRKISITLEIEGIDVPIPVPETFPPLDLYAQALAKARACEGKEIQSPRYKAVLGNLAIVHGLRSPRADIAQRDGSLLPGRSAHIALMRPVELVVRYLPGEAFPDDRLEWAGVFICSDEPDIECAFADAEPPAHDDWIPDMLPKGREKTLVNVALREIRLEAQTYAQPKSLAVRTEQKGPSVAGTATKLGKLLGQTSSKGPGRRASGGGGGKRKKISISPPRFVKLDQVESQLVAVFEADLNNDGSDPEMHLHATPQLVIDGSLEDATDLPMGYEISLLDMRLEEGDAHSSGIRIGSQGGNVTCRVTMPEDVAVSVKFTFARGGEA</sequence>
<proteinExistence type="predicted"/>